<name>A0ABQ8T4M4_PERAM</name>
<dbReference type="Proteomes" id="UP001148838">
    <property type="component" value="Unassembled WGS sequence"/>
</dbReference>
<dbReference type="EMBL" id="JAJSOF020000015">
    <property type="protein sequence ID" value="KAJ4441444.1"/>
    <property type="molecule type" value="Genomic_DNA"/>
</dbReference>
<organism evidence="2 3">
    <name type="scientific">Periplaneta americana</name>
    <name type="common">American cockroach</name>
    <name type="synonym">Blatta americana</name>
    <dbReference type="NCBI Taxonomy" id="6978"/>
    <lineage>
        <taxon>Eukaryota</taxon>
        <taxon>Metazoa</taxon>
        <taxon>Ecdysozoa</taxon>
        <taxon>Arthropoda</taxon>
        <taxon>Hexapoda</taxon>
        <taxon>Insecta</taxon>
        <taxon>Pterygota</taxon>
        <taxon>Neoptera</taxon>
        <taxon>Polyneoptera</taxon>
        <taxon>Dictyoptera</taxon>
        <taxon>Blattodea</taxon>
        <taxon>Blattoidea</taxon>
        <taxon>Blattidae</taxon>
        <taxon>Blattinae</taxon>
        <taxon>Periplaneta</taxon>
    </lineage>
</organism>
<evidence type="ECO:0000259" key="1">
    <source>
        <dbReference type="Pfam" id="PF14291"/>
    </source>
</evidence>
<dbReference type="PANTHER" id="PTHR45749:SF28">
    <property type="entry name" value="ZINC FINGER MYM-TYPE PROTEIN 1-LIKE-RELATED"/>
    <property type="match status" value="1"/>
</dbReference>
<evidence type="ECO:0000313" key="3">
    <source>
        <dbReference type="Proteomes" id="UP001148838"/>
    </source>
</evidence>
<gene>
    <name evidence="2" type="ORF">ANN_11299</name>
</gene>
<feature type="domain" description="DUF4371" evidence="1">
    <location>
        <begin position="3"/>
        <end position="120"/>
    </location>
</feature>
<accession>A0ABQ8T4M4</accession>
<proteinExistence type="predicted"/>
<feature type="non-terminal residue" evidence="2">
    <location>
        <position position="1"/>
    </location>
</feature>
<comment type="caution">
    <text evidence="2">The sequence shown here is derived from an EMBL/GenBank/DDBJ whole genome shotgun (WGS) entry which is preliminary data.</text>
</comment>
<dbReference type="PANTHER" id="PTHR45749">
    <property type="match status" value="1"/>
</dbReference>
<reference evidence="2 3" key="1">
    <citation type="journal article" date="2022" name="Allergy">
        <title>Genome assembly and annotation of Periplaneta americana reveal a comprehensive cockroach allergen profile.</title>
        <authorList>
            <person name="Wang L."/>
            <person name="Xiong Q."/>
            <person name="Saelim N."/>
            <person name="Wang L."/>
            <person name="Nong W."/>
            <person name="Wan A.T."/>
            <person name="Shi M."/>
            <person name="Liu X."/>
            <person name="Cao Q."/>
            <person name="Hui J.H.L."/>
            <person name="Sookrung N."/>
            <person name="Leung T.F."/>
            <person name="Tungtrongchitr A."/>
            <person name="Tsui S.K.W."/>
        </authorList>
    </citation>
    <scope>NUCLEOTIDE SEQUENCE [LARGE SCALE GENOMIC DNA]</scope>
    <source>
        <strain evidence="2">PWHHKU_190912</strain>
    </source>
</reference>
<dbReference type="InterPro" id="IPR025398">
    <property type="entry name" value="DUF4371"/>
</dbReference>
<protein>
    <recommendedName>
        <fullName evidence="1">DUF4371 domain-containing protein</fullName>
    </recommendedName>
</protein>
<dbReference type="Pfam" id="PF14291">
    <property type="entry name" value="DUF4371"/>
    <property type="match status" value="1"/>
</dbReference>
<evidence type="ECO:0000313" key="2">
    <source>
        <dbReference type="EMBL" id="KAJ4441444.1"/>
    </source>
</evidence>
<sequence length="188" mass="21541">SDRGHDESEDSTNRGTFRGLIDFTADLDQTLKDRLQGSSQFKGTSKTIQNELLDSILAVIHEELSKEIKEARYVAIMADETTDTAAKLQMVLVLRYVKDGVPVERETIKLLEILITTPMSTAEAERCFSTLKRVKTFLRSVMCQDRLNALAMPSIECDYIASIPNFNDRVIENFAHQKERRMEFIYKR</sequence>
<keyword evidence="3" id="KW-1185">Reference proteome</keyword>